<accession>A0ABR4JAL1</accession>
<keyword evidence="3" id="KW-1185">Reference proteome</keyword>
<feature type="region of interest" description="Disordered" evidence="1">
    <location>
        <begin position="1"/>
        <end position="21"/>
    </location>
</feature>
<proteinExistence type="predicted"/>
<evidence type="ECO:0000313" key="3">
    <source>
        <dbReference type="Proteomes" id="UP001610444"/>
    </source>
</evidence>
<dbReference type="Proteomes" id="UP001610444">
    <property type="component" value="Unassembled WGS sequence"/>
</dbReference>
<name>A0ABR4JAL1_9EURO</name>
<feature type="compositionally biased region" description="Polar residues" evidence="1">
    <location>
        <begin position="11"/>
        <end position="21"/>
    </location>
</feature>
<comment type="caution">
    <text evidence="2">The sequence shown here is derived from an EMBL/GenBank/DDBJ whole genome shotgun (WGS) entry which is preliminary data.</text>
</comment>
<organism evidence="2 3">
    <name type="scientific">Aspergillus pseudodeflectus</name>
    <dbReference type="NCBI Taxonomy" id="176178"/>
    <lineage>
        <taxon>Eukaryota</taxon>
        <taxon>Fungi</taxon>
        <taxon>Dikarya</taxon>
        <taxon>Ascomycota</taxon>
        <taxon>Pezizomycotina</taxon>
        <taxon>Eurotiomycetes</taxon>
        <taxon>Eurotiomycetidae</taxon>
        <taxon>Eurotiales</taxon>
        <taxon>Aspergillaceae</taxon>
        <taxon>Aspergillus</taxon>
        <taxon>Aspergillus subgen. Nidulantes</taxon>
    </lineage>
</organism>
<reference evidence="2 3" key="1">
    <citation type="submission" date="2024-07" db="EMBL/GenBank/DDBJ databases">
        <title>Section-level genome sequencing and comparative genomics of Aspergillus sections Usti and Cavernicolus.</title>
        <authorList>
            <consortium name="Lawrence Berkeley National Laboratory"/>
            <person name="Nybo J.L."/>
            <person name="Vesth T.C."/>
            <person name="Theobald S."/>
            <person name="Frisvad J.C."/>
            <person name="Larsen T.O."/>
            <person name="Kjaerboelling I."/>
            <person name="Rothschild-Mancinelli K."/>
            <person name="Lyhne E.K."/>
            <person name="Kogle M.E."/>
            <person name="Barry K."/>
            <person name="Clum A."/>
            <person name="Na H."/>
            <person name="Ledsgaard L."/>
            <person name="Lin J."/>
            <person name="Lipzen A."/>
            <person name="Kuo A."/>
            <person name="Riley R."/>
            <person name="Mondo S."/>
            <person name="LaButti K."/>
            <person name="Haridas S."/>
            <person name="Pangalinan J."/>
            <person name="Salamov A.A."/>
            <person name="Simmons B.A."/>
            <person name="Magnuson J.K."/>
            <person name="Chen J."/>
            <person name="Drula E."/>
            <person name="Henrissat B."/>
            <person name="Wiebenga A."/>
            <person name="Lubbers R.J."/>
            <person name="Gomes A.C."/>
            <person name="Macurrencykelacurrency M.R."/>
            <person name="Stajich J."/>
            <person name="Grigoriev I.V."/>
            <person name="Mortensen U.H."/>
            <person name="De vries R.P."/>
            <person name="Baker S.E."/>
            <person name="Andersen M.R."/>
        </authorList>
    </citation>
    <scope>NUCLEOTIDE SEQUENCE [LARGE SCALE GENOMIC DNA]</scope>
    <source>
        <strain evidence="2 3">CBS 756.74</strain>
    </source>
</reference>
<sequence length="150" mass="16621">MSSPPLFRGVPSSSSPIALSQQEAEPTVAIEDLLSTAAINGDWNAYWSLRDELRRSPQVFHDRILNACRLAIHHHTDNIAQNILLELDGINQLDQYGFCRQGLLAATRAIDDVNLAIVHQILLTNMPVNMLGTRWSGRAKEGAWSSSSFL</sequence>
<gene>
    <name evidence="2" type="ORF">BJX68DRAFT_273346</name>
</gene>
<dbReference type="RefSeq" id="XP_070892241.1">
    <property type="nucleotide sequence ID" value="XM_071047432.1"/>
</dbReference>
<dbReference type="EMBL" id="JBFXLR010000108">
    <property type="protein sequence ID" value="KAL2836792.1"/>
    <property type="molecule type" value="Genomic_DNA"/>
</dbReference>
<protein>
    <submittedName>
        <fullName evidence="2">Uncharacterized protein</fullName>
    </submittedName>
</protein>
<evidence type="ECO:0000313" key="2">
    <source>
        <dbReference type="EMBL" id="KAL2836792.1"/>
    </source>
</evidence>
<evidence type="ECO:0000256" key="1">
    <source>
        <dbReference type="SAM" id="MobiDB-lite"/>
    </source>
</evidence>
<dbReference type="GeneID" id="98162596"/>